<evidence type="ECO:0000313" key="5">
    <source>
        <dbReference type="Proteomes" id="UP001183410"/>
    </source>
</evidence>
<gene>
    <name evidence="4" type="ORF">RM844_07500</name>
</gene>
<evidence type="ECO:0000259" key="3">
    <source>
        <dbReference type="PROSITE" id="PS50977"/>
    </source>
</evidence>
<evidence type="ECO:0000256" key="2">
    <source>
        <dbReference type="PROSITE-ProRule" id="PRU00335"/>
    </source>
</evidence>
<dbReference type="EMBL" id="JAVREO010000003">
    <property type="protein sequence ID" value="MDT0266140.1"/>
    <property type="molecule type" value="Genomic_DNA"/>
</dbReference>
<dbReference type="Pfam" id="PF14246">
    <property type="entry name" value="TetR_C_7"/>
    <property type="match status" value="1"/>
</dbReference>
<feature type="DNA-binding region" description="H-T-H motif" evidence="2">
    <location>
        <begin position="41"/>
        <end position="60"/>
    </location>
</feature>
<keyword evidence="5" id="KW-1185">Reference proteome</keyword>
<dbReference type="PROSITE" id="PS50977">
    <property type="entry name" value="HTH_TETR_2"/>
    <property type="match status" value="1"/>
</dbReference>
<dbReference type="PANTHER" id="PTHR30055:SF146">
    <property type="entry name" value="HTH-TYPE TRANSCRIPTIONAL DUAL REGULATOR CECR"/>
    <property type="match status" value="1"/>
</dbReference>
<evidence type="ECO:0000313" key="4">
    <source>
        <dbReference type="EMBL" id="MDT0266140.1"/>
    </source>
</evidence>
<dbReference type="PROSITE" id="PS50096">
    <property type="entry name" value="IQ"/>
    <property type="match status" value="1"/>
</dbReference>
<name>A0ABU2JMC7_9ACTN</name>
<comment type="caution">
    <text evidence="4">The sequence shown here is derived from an EMBL/GenBank/DDBJ whole genome shotgun (WGS) entry which is preliminary data.</text>
</comment>
<dbReference type="RefSeq" id="WP_311666142.1">
    <property type="nucleotide sequence ID" value="NZ_JAVREO010000003.1"/>
</dbReference>
<protein>
    <submittedName>
        <fullName evidence="4">TetR/AcrR family transcriptional regulator</fullName>
    </submittedName>
</protein>
<dbReference type="Pfam" id="PF00440">
    <property type="entry name" value="TetR_N"/>
    <property type="match status" value="1"/>
</dbReference>
<evidence type="ECO:0000256" key="1">
    <source>
        <dbReference type="ARBA" id="ARBA00023125"/>
    </source>
</evidence>
<dbReference type="InterPro" id="IPR039536">
    <property type="entry name" value="TetR_C_Proteobacteria"/>
</dbReference>
<dbReference type="InterPro" id="IPR001647">
    <property type="entry name" value="HTH_TetR"/>
</dbReference>
<dbReference type="PANTHER" id="PTHR30055">
    <property type="entry name" value="HTH-TYPE TRANSCRIPTIONAL REGULATOR RUTR"/>
    <property type="match status" value="1"/>
</dbReference>
<dbReference type="SUPFAM" id="SSF46689">
    <property type="entry name" value="Homeodomain-like"/>
    <property type="match status" value="1"/>
</dbReference>
<dbReference type="Proteomes" id="UP001183410">
    <property type="component" value="Unassembled WGS sequence"/>
</dbReference>
<organism evidence="4 5">
    <name type="scientific">Streptomyces chisholmiae</name>
    <dbReference type="NCBI Taxonomy" id="3075540"/>
    <lineage>
        <taxon>Bacteria</taxon>
        <taxon>Bacillati</taxon>
        <taxon>Actinomycetota</taxon>
        <taxon>Actinomycetes</taxon>
        <taxon>Kitasatosporales</taxon>
        <taxon>Streptomycetaceae</taxon>
        <taxon>Streptomyces</taxon>
    </lineage>
</organism>
<sequence length="219" mass="24408">MLRHGTGREKSPLGRGLVEKREAIIRGARTVFGGDGYTRASIGAIANAAGVSTRTIYNHFPGGKAELFRLVVQEGSKEILRVQLDIVDRWLHKVTDLELDLIDFGKAWVAPLDTFASHFALVRQLRAEIEHLPPGLLRAWEEVGPRRVQSALADRFQELADEGRLVMDDPRQAAIHFTYLVSGEIRDRTYDGALPLAADVTNRLVTVGVQTFLRGYLPR</sequence>
<dbReference type="InterPro" id="IPR050109">
    <property type="entry name" value="HTH-type_TetR-like_transc_reg"/>
</dbReference>
<keyword evidence="1 2" id="KW-0238">DNA-binding</keyword>
<feature type="domain" description="HTH tetR-type" evidence="3">
    <location>
        <begin position="18"/>
        <end position="78"/>
    </location>
</feature>
<proteinExistence type="predicted"/>
<dbReference type="Gene3D" id="1.10.10.60">
    <property type="entry name" value="Homeodomain-like"/>
    <property type="match status" value="1"/>
</dbReference>
<accession>A0ABU2JMC7</accession>
<dbReference type="Gene3D" id="1.10.357.10">
    <property type="entry name" value="Tetracycline Repressor, domain 2"/>
    <property type="match status" value="1"/>
</dbReference>
<dbReference type="InterPro" id="IPR009057">
    <property type="entry name" value="Homeodomain-like_sf"/>
</dbReference>
<reference evidence="5" key="1">
    <citation type="submission" date="2023-07" db="EMBL/GenBank/DDBJ databases">
        <title>30 novel species of actinomycetes from the DSMZ collection.</title>
        <authorList>
            <person name="Nouioui I."/>
        </authorList>
    </citation>
    <scope>NUCLEOTIDE SEQUENCE [LARGE SCALE GENOMIC DNA]</scope>
    <source>
        <strain evidence="5">DSM 44915</strain>
    </source>
</reference>